<feature type="region of interest" description="Disordered" evidence="1">
    <location>
        <begin position="19"/>
        <end position="103"/>
    </location>
</feature>
<feature type="non-terminal residue" evidence="2">
    <location>
        <position position="1"/>
    </location>
</feature>
<comment type="caution">
    <text evidence="2">The sequence shown here is derived from an EMBL/GenBank/DDBJ whole genome shotgun (WGS) entry which is preliminary data.</text>
</comment>
<evidence type="ECO:0000313" key="3">
    <source>
        <dbReference type="Proteomes" id="UP000789342"/>
    </source>
</evidence>
<keyword evidence="3" id="KW-1185">Reference proteome</keyword>
<dbReference type="Proteomes" id="UP000789342">
    <property type="component" value="Unassembled WGS sequence"/>
</dbReference>
<evidence type="ECO:0000313" key="2">
    <source>
        <dbReference type="EMBL" id="CAG8739627.1"/>
    </source>
</evidence>
<reference evidence="2" key="1">
    <citation type="submission" date="2021-06" db="EMBL/GenBank/DDBJ databases">
        <authorList>
            <person name="Kallberg Y."/>
            <person name="Tangrot J."/>
            <person name="Rosling A."/>
        </authorList>
    </citation>
    <scope>NUCLEOTIDE SEQUENCE</scope>
    <source>
        <strain evidence="2">CL551</strain>
    </source>
</reference>
<name>A0A9N9IKJ8_9GLOM</name>
<proteinExistence type="predicted"/>
<dbReference type="EMBL" id="CAJVPV010029886">
    <property type="protein sequence ID" value="CAG8739627.1"/>
    <property type="molecule type" value="Genomic_DNA"/>
</dbReference>
<organism evidence="2 3">
    <name type="scientific">Acaulospora morrowiae</name>
    <dbReference type="NCBI Taxonomy" id="94023"/>
    <lineage>
        <taxon>Eukaryota</taxon>
        <taxon>Fungi</taxon>
        <taxon>Fungi incertae sedis</taxon>
        <taxon>Mucoromycota</taxon>
        <taxon>Glomeromycotina</taxon>
        <taxon>Glomeromycetes</taxon>
        <taxon>Diversisporales</taxon>
        <taxon>Acaulosporaceae</taxon>
        <taxon>Acaulospora</taxon>
    </lineage>
</organism>
<feature type="compositionally biased region" description="Acidic residues" evidence="1">
    <location>
        <begin position="51"/>
        <end position="64"/>
    </location>
</feature>
<accession>A0A9N9IKJ8</accession>
<evidence type="ECO:0000256" key="1">
    <source>
        <dbReference type="SAM" id="MobiDB-lite"/>
    </source>
</evidence>
<sequence>MSGRAFRKAINKEYELASKRKNAVDSNEVLEEEESDHEPPKKNLFDLLNQDGDDVEDQNSEENEDKIQEKNIAEEPDKKSKAGKKVEEMSDTELERLIREVSD</sequence>
<gene>
    <name evidence="2" type="ORF">AMORRO_LOCUS14624</name>
</gene>
<dbReference type="OrthoDB" id="205993at2759"/>
<feature type="compositionally biased region" description="Basic and acidic residues" evidence="1">
    <location>
        <begin position="65"/>
        <end position="103"/>
    </location>
</feature>
<dbReference type="AlphaFoldDB" id="A0A9N9IKJ8"/>
<protein>
    <submittedName>
        <fullName evidence="2">12631_t:CDS:1</fullName>
    </submittedName>
</protein>